<reference evidence="11 12" key="1">
    <citation type="submission" date="2016-02" db="EMBL/GenBank/DDBJ databases">
        <title>Complete genome sequencing and analysis of ATSB10, Dyella thiooxydans isolated from rhizosphere soil of sunflower (Helianthus annuus L.).</title>
        <authorList>
            <person name="Lee Y."/>
            <person name="Hwangbo K."/>
            <person name="Chung H."/>
            <person name="Yoo J."/>
            <person name="Kim K.Y."/>
            <person name="Sa T.M."/>
            <person name="Um Y."/>
            <person name="Madhaiyan M."/>
        </authorList>
    </citation>
    <scope>NUCLEOTIDE SEQUENCE [LARGE SCALE GENOMIC DNA]</scope>
    <source>
        <strain evidence="11 12">ATSB10</strain>
    </source>
</reference>
<feature type="binding site" evidence="10">
    <location>
        <position position="9"/>
    </location>
    <ligand>
        <name>Mg(2+)</name>
        <dbReference type="ChEBI" id="CHEBI:18420"/>
    </ligand>
</feature>
<proteinExistence type="inferred from homology"/>
<feature type="active site" description="Nucleophile" evidence="10">
    <location>
        <position position="9"/>
    </location>
</feature>
<evidence type="ECO:0000256" key="9">
    <source>
        <dbReference type="ARBA" id="ARBA00023268"/>
    </source>
</evidence>
<dbReference type="NCBIfam" id="NF003937">
    <property type="entry name" value="PRK05446.1"/>
    <property type="match status" value="1"/>
</dbReference>
<dbReference type="Gene3D" id="3.40.50.1000">
    <property type="entry name" value="HAD superfamily/HAD-like"/>
    <property type="match status" value="1"/>
</dbReference>
<dbReference type="PATRIC" id="fig|445710.3.peg.768"/>
<dbReference type="HAMAP" id="MF_00076">
    <property type="entry name" value="HisB"/>
    <property type="match status" value="1"/>
</dbReference>
<evidence type="ECO:0000256" key="7">
    <source>
        <dbReference type="ARBA" id="ARBA00023102"/>
    </source>
</evidence>
<evidence type="ECO:0000256" key="5">
    <source>
        <dbReference type="ARBA" id="ARBA00022801"/>
    </source>
</evidence>
<dbReference type="EC" id="3.1.3.15" evidence="10"/>
<comment type="caution">
    <text evidence="10">Lacks conserved residue(s) required for the propagation of feature annotation.</text>
</comment>
<evidence type="ECO:0000256" key="8">
    <source>
        <dbReference type="ARBA" id="ARBA00023239"/>
    </source>
</evidence>
<keyword evidence="4 10" id="KW-0479">Metal-binding</keyword>
<dbReference type="FunFam" id="3.30.230.40:FF:000003">
    <property type="entry name" value="Imidazoleglycerol-phosphate dehydratase HisB"/>
    <property type="match status" value="1"/>
</dbReference>
<dbReference type="GO" id="GO:0004401">
    <property type="term" value="F:histidinol-phosphatase activity"/>
    <property type="evidence" value="ECO:0007669"/>
    <property type="project" value="UniProtKB-UniRule"/>
</dbReference>
<dbReference type="Pfam" id="PF13242">
    <property type="entry name" value="Hydrolase_like"/>
    <property type="match status" value="1"/>
</dbReference>
<dbReference type="NCBIfam" id="NF002111">
    <property type="entry name" value="PRK00951.2-1"/>
    <property type="match status" value="1"/>
</dbReference>
<keyword evidence="6 10" id="KW-0460">Magnesium</keyword>
<dbReference type="GO" id="GO:0004424">
    <property type="term" value="F:imidazoleglycerol-phosphate dehydratase activity"/>
    <property type="evidence" value="ECO:0007669"/>
    <property type="project" value="UniProtKB-UniRule"/>
</dbReference>
<dbReference type="EMBL" id="CP014841">
    <property type="protein sequence ID" value="AND68223.1"/>
    <property type="molecule type" value="Genomic_DNA"/>
</dbReference>
<comment type="pathway">
    <text evidence="10">Amino-acid biosynthesis; L-histidine biosynthesis; L-histidine from 5-phospho-alpha-D-ribose 1-diphosphate: step 8/9.</text>
</comment>
<dbReference type="GO" id="GO:0005737">
    <property type="term" value="C:cytoplasm"/>
    <property type="evidence" value="ECO:0007669"/>
    <property type="project" value="UniProtKB-SubCell"/>
</dbReference>
<evidence type="ECO:0000256" key="10">
    <source>
        <dbReference type="HAMAP-Rule" id="MF_01022"/>
    </source>
</evidence>
<dbReference type="InterPro" id="IPR020568">
    <property type="entry name" value="Ribosomal_Su5_D2-typ_SF"/>
</dbReference>
<protein>
    <recommendedName>
        <fullName evidence="10">Histidine biosynthesis bifunctional protein HisB</fullName>
    </recommendedName>
    <domain>
        <recommendedName>
            <fullName evidence="10">Histidinol-phosphatase</fullName>
            <ecNumber evidence="10">3.1.3.15</ecNumber>
        </recommendedName>
    </domain>
    <domain>
        <recommendedName>
            <fullName evidence="10">Imidazoleglycerol-phosphate dehydratase</fullName>
            <shortName evidence="10">IGPD</shortName>
            <ecNumber evidence="10">4.2.1.19</ecNumber>
        </recommendedName>
    </domain>
</protein>
<keyword evidence="12" id="KW-1185">Reference proteome</keyword>
<keyword evidence="3 10" id="KW-0028">Amino-acid biosynthesis</keyword>
<comment type="similarity">
    <text evidence="10">In the N-terminal section; belongs to the histidinol-phosphatase family.</text>
</comment>
<dbReference type="OrthoDB" id="9790411at2"/>
<evidence type="ECO:0000256" key="3">
    <source>
        <dbReference type="ARBA" id="ARBA00022605"/>
    </source>
</evidence>
<dbReference type="AlphaFoldDB" id="A0A160MY34"/>
<dbReference type="Gene3D" id="3.30.230.40">
    <property type="entry name" value="Imidazole glycerol phosphate dehydratase, domain 1"/>
    <property type="match status" value="2"/>
</dbReference>
<feature type="active site" description="Proton donor" evidence="10">
    <location>
        <position position="11"/>
    </location>
</feature>
<keyword evidence="7 10" id="KW-0368">Histidine biosynthesis</keyword>
<comment type="cofactor">
    <cofactor evidence="10">
        <name>Mg(2+)</name>
        <dbReference type="ChEBI" id="CHEBI:18420"/>
    </cofactor>
</comment>
<dbReference type="GO" id="GO:0000105">
    <property type="term" value="P:L-histidine biosynthetic process"/>
    <property type="evidence" value="ECO:0007669"/>
    <property type="project" value="UniProtKB-UniRule"/>
</dbReference>
<dbReference type="InterPro" id="IPR005954">
    <property type="entry name" value="HisB_N"/>
</dbReference>
<dbReference type="Pfam" id="PF00475">
    <property type="entry name" value="IGPD"/>
    <property type="match status" value="1"/>
</dbReference>
<comment type="subcellular location">
    <subcellularLocation>
        <location evidence="10">Cytoplasm</location>
    </subcellularLocation>
</comment>
<evidence type="ECO:0000313" key="11">
    <source>
        <dbReference type="EMBL" id="AND68223.1"/>
    </source>
</evidence>
<dbReference type="FunFam" id="3.30.230.40:FF:000001">
    <property type="entry name" value="Imidazoleglycerol-phosphate dehydratase HisB"/>
    <property type="match status" value="1"/>
</dbReference>
<feature type="binding site" evidence="10">
    <location>
        <position position="129"/>
    </location>
    <ligand>
        <name>Mg(2+)</name>
        <dbReference type="ChEBI" id="CHEBI:18420"/>
    </ligand>
</feature>
<dbReference type="InterPro" id="IPR038494">
    <property type="entry name" value="IGPD_sf"/>
</dbReference>
<dbReference type="UniPathway" id="UPA00031">
    <property type="reaction ID" value="UER00011"/>
</dbReference>
<comment type="catalytic activity">
    <reaction evidence="10">
        <text>D-erythro-1-(imidazol-4-yl)glycerol 3-phosphate = 3-(imidazol-4-yl)-2-oxopropyl phosphate + H2O</text>
        <dbReference type="Rhea" id="RHEA:11040"/>
        <dbReference type="ChEBI" id="CHEBI:15377"/>
        <dbReference type="ChEBI" id="CHEBI:57766"/>
        <dbReference type="ChEBI" id="CHEBI:58278"/>
        <dbReference type="EC" id="4.2.1.19"/>
    </reaction>
</comment>
<evidence type="ECO:0000256" key="6">
    <source>
        <dbReference type="ARBA" id="ARBA00022842"/>
    </source>
</evidence>
<dbReference type="NCBIfam" id="TIGR01656">
    <property type="entry name" value="Histidinol-ppas"/>
    <property type="match status" value="1"/>
</dbReference>
<organism evidence="11 12">
    <name type="scientific">Dyella thiooxydans</name>
    <dbReference type="NCBI Taxonomy" id="445710"/>
    <lineage>
        <taxon>Bacteria</taxon>
        <taxon>Pseudomonadati</taxon>
        <taxon>Pseudomonadota</taxon>
        <taxon>Gammaproteobacteria</taxon>
        <taxon>Lysobacterales</taxon>
        <taxon>Rhodanobacteraceae</taxon>
        <taxon>Dyella</taxon>
    </lineage>
</organism>
<comment type="similarity">
    <text evidence="10">In the C-terminal section; belongs to the imidazoleglycerol-phosphate dehydratase family.</text>
</comment>
<dbReference type="NCBIfam" id="NF002114">
    <property type="entry name" value="PRK00951.2-4"/>
    <property type="match status" value="1"/>
</dbReference>
<dbReference type="InterPro" id="IPR020566">
    <property type="entry name" value="His_synth_bifunc_HisB"/>
</dbReference>
<feature type="region of interest" description="Imidazoleglycerol-phosphate dehydratase" evidence="10">
    <location>
        <begin position="166"/>
        <end position="354"/>
    </location>
</feature>
<accession>A0A160MY34</accession>
<comment type="pathway">
    <text evidence="1 10">Amino-acid biosynthesis; L-histidine biosynthesis; L-histidine from 5-phospho-alpha-D-ribose 1-diphosphate: step 6/9.</text>
</comment>
<dbReference type="CDD" id="cd07914">
    <property type="entry name" value="IGPD"/>
    <property type="match status" value="1"/>
</dbReference>
<keyword evidence="9 10" id="KW-0511">Multifunctional enzyme</keyword>
<dbReference type="InterPro" id="IPR000807">
    <property type="entry name" value="ImidazoleglycerolP_deHydtase"/>
</dbReference>
<comment type="catalytic activity">
    <reaction evidence="10">
        <text>L-histidinol phosphate + H2O = L-histidinol + phosphate</text>
        <dbReference type="Rhea" id="RHEA:14465"/>
        <dbReference type="ChEBI" id="CHEBI:15377"/>
        <dbReference type="ChEBI" id="CHEBI:43474"/>
        <dbReference type="ChEBI" id="CHEBI:57699"/>
        <dbReference type="ChEBI" id="CHEBI:57980"/>
        <dbReference type="EC" id="3.1.3.15"/>
    </reaction>
</comment>
<dbReference type="EC" id="4.2.1.19" evidence="10"/>
<dbReference type="HAMAP" id="MF_01022">
    <property type="entry name" value="Bifunc_HisB"/>
    <property type="match status" value="1"/>
</dbReference>
<evidence type="ECO:0000256" key="4">
    <source>
        <dbReference type="ARBA" id="ARBA00022723"/>
    </source>
</evidence>
<dbReference type="STRING" id="445710.ATSB10_07690"/>
<dbReference type="PROSITE" id="PS00955">
    <property type="entry name" value="IGP_DEHYDRATASE_2"/>
    <property type="match status" value="1"/>
</dbReference>
<feature type="binding site" evidence="10">
    <location>
        <position position="11"/>
    </location>
    <ligand>
        <name>Mg(2+)</name>
        <dbReference type="ChEBI" id="CHEBI:18420"/>
    </ligand>
</feature>
<dbReference type="PANTHER" id="PTHR23133">
    <property type="entry name" value="IMIDAZOLEGLYCEROL-PHOSPHATE DEHYDRATASE HIS7"/>
    <property type="match status" value="1"/>
</dbReference>
<dbReference type="RefSeq" id="WP_063670592.1">
    <property type="nucleotide sequence ID" value="NZ_CP014841.1"/>
</dbReference>
<sequence>MSRKILFIDRDGCLIVEPPDEQIDSYEKLELLPGVIGALQRCVAAGYELVMVTNQDGLGTASFPQDSFDGPHQLLLRILASQGIVFREQLIDRSFPHEGLDTRKPGIGMLRHYLADDGWSRAASAVIGDRETDMQLAANLGVRGLRVGPQGESWDAIAHRLLDAPRTATVQRNTKETRITVSVDLDRVAEPKVHTGLGFFDHMLEQIGKHGGFALELNCDGDTHIDEHHTMEDCALALGQALKQALGDKRGIGRYGFTLPMDESFASAALDLSGRPYFVFEGSFPRERVGDIPTELVPHVFRSLCETLGANLHLTVKGDNAHHMVEACFKVVARTLRQAIRREGSELPSTKGTL</sequence>
<keyword evidence="2 10" id="KW-0963">Cytoplasm</keyword>
<dbReference type="SUPFAM" id="SSF54211">
    <property type="entry name" value="Ribosomal protein S5 domain 2-like"/>
    <property type="match status" value="2"/>
</dbReference>
<dbReference type="PROSITE" id="PS00954">
    <property type="entry name" value="IGP_DEHYDRATASE_1"/>
    <property type="match status" value="1"/>
</dbReference>
<dbReference type="InterPro" id="IPR036412">
    <property type="entry name" value="HAD-like_sf"/>
</dbReference>
<dbReference type="SUPFAM" id="SSF56784">
    <property type="entry name" value="HAD-like"/>
    <property type="match status" value="1"/>
</dbReference>
<keyword evidence="5 10" id="KW-0378">Hydrolase</keyword>
<dbReference type="NCBIfam" id="TIGR01261">
    <property type="entry name" value="hisB_Nterm"/>
    <property type="match status" value="1"/>
</dbReference>
<dbReference type="InterPro" id="IPR006549">
    <property type="entry name" value="HAD-SF_hydro_IIIA"/>
</dbReference>
<name>A0A160MY34_9GAMM</name>
<dbReference type="InterPro" id="IPR023214">
    <property type="entry name" value="HAD_sf"/>
</dbReference>
<dbReference type="PANTHER" id="PTHR23133:SF2">
    <property type="entry name" value="IMIDAZOLEGLYCEROL-PHOSPHATE DEHYDRATASE"/>
    <property type="match status" value="1"/>
</dbReference>
<gene>
    <name evidence="10" type="primary">hisB</name>
    <name evidence="11" type="ORF">ATSB10_07690</name>
</gene>
<evidence type="ECO:0000256" key="1">
    <source>
        <dbReference type="ARBA" id="ARBA00005047"/>
    </source>
</evidence>
<dbReference type="KEGG" id="dtx:ATSB10_07690"/>
<feature type="region of interest" description="Histidinol-phosphatase" evidence="10">
    <location>
        <begin position="1"/>
        <end position="165"/>
    </location>
</feature>
<dbReference type="InterPro" id="IPR006543">
    <property type="entry name" value="Histidinol-phos"/>
</dbReference>
<dbReference type="InterPro" id="IPR020565">
    <property type="entry name" value="ImidazoleglycerP_deHydtase_CS"/>
</dbReference>
<dbReference type="Proteomes" id="UP000077255">
    <property type="component" value="Chromosome"/>
</dbReference>
<evidence type="ECO:0000256" key="2">
    <source>
        <dbReference type="ARBA" id="ARBA00022490"/>
    </source>
</evidence>
<evidence type="ECO:0000313" key="12">
    <source>
        <dbReference type="Proteomes" id="UP000077255"/>
    </source>
</evidence>
<dbReference type="GO" id="GO:0046872">
    <property type="term" value="F:metal ion binding"/>
    <property type="evidence" value="ECO:0007669"/>
    <property type="project" value="UniProtKB-KW"/>
</dbReference>
<dbReference type="NCBIfam" id="TIGR01662">
    <property type="entry name" value="HAD-SF-IIIA"/>
    <property type="match status" value="1"/>
</dbReference>
<keyword evidence="8 10" id="KW-0456">Lyase</keyword>